<sequence>MTDASPGRRQLKASVLISRSPPCRSVMIQPAEALHRCAALQVHIRCRSGEAFTLGLGLPWTFTWSAGALDQQDLVLGGHHKLVLWTFNLLC</sequence>
<dbReference type="EMBL" id="RHFK02000012">
    <property type="protein sequence ID" value="TWW66976.1"/>
    <property type="molecule type" value="Genomic_DNA"/>
</dbReference>
<gene>
    <name evidence="1" type="ORF">D4764_02G0000170</name>
</gene>
<protein>
    <submittedName>
        <fullName evidence="1">Uncharacterized protein</fullName>
    </submittedName>
</protein>
<evidence type="ECO:0000313" key="1">
    <source>
        <dbReference type="EMBL" id="TWW66976.1"/>
    </source>
</evidence>
<comment type="caution">
    <text evidence="1">The sequence shown here is derived from an EMBL/GenBank/DDBJ whole genome shotgun (WGS) entry which is preliminary data.</text>
</comment>
<organism evidence="1 2">
    <name type="scientific">Takifugu flavidus</name>
    <name type="common">sansaifugu</name>
    <dbReference type="NCBI Taxonomy" id="433684"/>
    <lineage>
        <taxon>Eukaryota</taxon>
        <taxon>Metazoa</taxon>
        <taxon>Chordata</taxon>
        <taxon>Craniata</taxon>
        <taxon>Vertebrata</taxon>
        <taxon>Euteleostomi</taxon>
        <taxon>Actinopterygii</taxon>
        <taxon>Neopterygii</taxon>
        <taxon>Teleostei</taxon>
        <taxon>Neoteleostei</taxon>
        <taxon>Acanthomorphata</taxon>
        <taxon>Eupercaria</taxon>
        <taxon>Tetraodontiformes</taxon>
        <taxon>Tetradontoidea</taxon>
        <taxon>Tetraodontidae</taxon>
        <taxon>Takifugu</taxon>
    </lineage>
</organism>
<accession>A0A5C6NIN9</accession>
<dbReference type="AlphaFoldDB" id="A0A5C6NIN9"/>
<keyword evidence="2" id="KW-1185">Reference proteome</keyword>
<name>A0A5C6NIN9_9TELE</name>
<proteinExistence type="predicted"/>
<dbReference type="Proteomes" id="UP000324091">
    <property type="component" value="Chromosome 2"/>
</dbReference>
<reference evidence="1 2" key="1">
    <citation type="submission" date="2019-04" db="EMBL/GenBank/DDBJ databases">
        <title>Chromosome genome assembly for Takifugu flavidus.</title>
        <authorList>
            <person name="Xiao S."/>
        </authorList>
    </citation>
    <scope>NUCLEOTIDE SEQUENCE [LARGE SCALE GENOMIC DNA]</scope>
    <source>
        <strain evidence="1">HTHZ2018</strain>
        <tissue evidence="1">Muscle</tissue>
    </source>
</reference>
<evidence type="ECO:0000313" key="2">
    <source>
        <dbReference type="Proteomes" id="UP000324091"/>
    </source>
</evidence>